<evidence type="ECO:0000256" key="4">
    <source>
        <dbReference type="ARBA" id="ARBA00023136"/>
    </source>
</evidence>
<accession>A0A6A5Z916</accession>
<feature type="transmembrane region" description="Helical" evidence="6">
    <location>
        <begin position="229"/>
        <end position="248"/>
    </location>
</feature>
<dbReference type="PANTHER" id="PTHR33048:SF47">
    <property type="entry name" value="INTEGRAL MEMBRANE PROTEIN-RELATED"/>
    <property type="match status" value="1"/>
</dbReference>
<evidence type="ECO:0000256" key="5">
    <source>
        <dbReference type="ARBA" id="ARBA00038359"/>
    </source>
</evidence>
<feature type="transmembrane region" description="Helical" evidence="6">
    <location>
        <begin position="268"/>
        <end position="294"/>
    </location>
</feature>
<dbReference type="PANTHER" id="PTHR33048">
    <property type="entry name" value="PTH11-LIKE INTEGRAL MEMBRANE PROTEIN (AFU_ORTHOLOGUE AFUA_5G11245)"/>
    <property type="match status" value="1"/>
</dbReference>
<keyword evidence="9" id="KW-1185">Reference proteome</keyword>
<dbReference type="Proteomes" id="UP000799770">
    <property type="component" value="Unassembled WGS sequence"/>
</dbReference>
<evidence type="ECO:0000313" key="9">
    <source>
        <dbReference type="Proteomes" id="UP000799770"/>
    </source>
</evidence>
<dbReference type="Pfam" id="PF20684">
    <property type="entry name" value="Fung_rhodopsin"/>
    <property type="match status" value="1"/>
</dbReference>
<dbReference type="InterPro" id="IPR049326">
    <property type="entry name" value="Rhodopsin_dom_fungi"/>
</dbReference>
<evidence type="ECO:0000256" key="3">
    <source>
        <dbReference type="ARBA" id="ARBA00022989"/>
    </source>
</evidence>
<dbReference type="OrthoDB" id="61113at2759"/>
<dbReference type="GO" id="GO:0016020">
    <property type="term" value="C:membrane"/>
    <property type="evidence" value="ECO:0007669"/>
    <property type="project" value="UniProtKB-SubCell"/>
</dbReference>
<dbReference type="InterPro" id="IPR052337">
    <property type="entry name" value="SAT4-like"/>
</dbReference>
<evidence type="ECO:0000259" key="7">
    <source>
        <dbReference type="Pfam" id="PF20684"/>
    </source>
</evidence>
<protein>
    <recommendedName>
        <fullName evidence="7">Rhodopsin domain-containing protein</fullName>
    </recommendedName>
</protein>
<keyword evidence="4 6" id="KW-0472">Membrane</keyword>
<proteinExistence type="inferred from homology"/>
<comment type="similarity">
    <text evidence="5">Belongs to the SAT4 family.</text>
</comment>
<feature type="transmembrane region" description="Helical" evidence="6">
    <location>
        <begin position="64"/>
        <end position="89"/>
    </location>
</feature>
<feature type="transmembrane region" description="Helical" evidence="6">
    <location>
        <begin position="193"/>
        <end position="217"/>
    </location>
</feature>
<evidence type="ECO:0000313" key="8">
    <source>
        <dbReference type="EMBL" id="KAF2115940.1"/>
    </source>
</evidence>
<feature type="transmembrane region" description="Helical" evidence="6">
    <location>
        <begin position="31"/>
        <end position="52"/>
    </location>
</feature>
<keyword evidence="3 6" id="KW-1133">Transmembrane helix</keyword>
<reference evidence="8" key="1">
    <citation type="journal article" date="2020" name="Stud. Mycol.">
        <title>101 Dothideomycetes genomes: a test case for predicting lifestyles and emergence of pathogens.</title>
        <authorList>
            <person name="Haridas S."/>
            <person name="Albert R."/>
            <person name="Binder M."/>
            <person name="Bloem J."/>
            <person name="Labutti K."/>
            <person name="Salamov A."/>
            <person name="Andreopoulos B."/>
            <person name="Baker S."/>
            <person name="Barry K."/>
            <person name="Bills G."/>
            <person name="Bluhm B."/>
            <person name="Cannon C."/>
            <person name="Castanera R."/>
            <person name="Culley D."/>
            <person name="Daum C."/>
            <person name="Ezra D."/>
            <person name="Gonzalez J."/>
            <person name="Henrissat B."/>
            <person name="Kuo A."/>
            <person name="Liang C."/>
            <person name="Lipzen A."/>
            <person name="Lutzoni F."/>
            <person name="Magnuson J."/>
            <person name="Mondo S."/>
            <person name="Nolan M."/>
            <person name="Ohm R."/>
            <person name="Pangilinan J."/>
            <person name="Park H.-J."/>
            <person name="Ramirez L."/>
            <person name="Alfaro M."/>
            <person name="Sun H."/>
            <person name="Tritt A."/>
            <person name="Yoshinaga Y."/>
            <person name="Zwiers L.-H."/>
            <person name="Turgeon B."/>
            <person name="Goodwin S."/>
            <person name="Spatafora J."/>
            <person name="Crous P."/>
            <person name="Grigoriev I."/>
        </authorList>
    </citation>
    <scope>NUCLEOTIDE SEQUENCE</scope>
    <source>
        <strain evidence="8">CBS 627.86</strain>
    </source>
</reference>
<gene>
    <name evidence="8" type="ORF">BDV96DRAFT_599480</name>
</gene>
<organism evidence="8 9">
    <name type="scientific">Lophiotrema nucula</name>
    <dbReference type="NCBI Taxonomy" id="690887"/>
    <lineage>
        <taxon>Eukaryota</taxon>
        <taxon>Fungi</taxon>
        <taxon>Dikarya</taxon>
        <taxon>Ascomycota</taxon>
        <taxon>Pezizomycotina</taxon>
        <taxon>Dothideomycetes</taxon>
        <taxon>Pleosporomycetidae</taxon>
        <taxon>Pleosporales</taxon>
        <taxon>Lophiotremataceae</taxon>
        <taxon>Lophiotrema</taxon>
    </lineage>
</organism>
<evidence type="ECO:0000256" key="6">
    <source>
        <dbReference type="SAM" id="Phobius"/>
    </source>
</evidence>
<name>A0A6A5Z916_9PLEO</name>
<dbReference type="EMBL" id="ML977322">
    <property type="protein sequence ID" value="KAF2115940.1"/>
    <property type="molecule type" value="Genomic_DNA"/>
</dbReference>
<evidence type="ECO:0000256" key="2">
    <source>
        <dbReference type="ARBA" id="ARBA00022692"/>
    </source>
</evidence>
<feature type="domain" description="Rhodopsin" evidence="7">
    <location>
        <begin position="49"/>
        <end position="298"/>
    </location>
</feature>
<feature type="transmembrane region" description="Helical" evidence="6">
    <location>
        <begin position="138"/>
        <end position="163"/>
    </location>
</feature>
<comment type="subcellular location">
    <subcellularLocation>
        <location evidence="1">Membrane</location>
        <topology evidence="1">Multi-pass membrane protein</topology>
    </subcellularLocation>
</comment>
<dbReference type="AlphaFoldDB" id="A0A6A5Z916"/>
<evidence type="ECO:0000256" key="1">
    <source>
        <dbReference type="ARBA" id="ARBA00004141"/>
    </source>
</evidence>
<keyword evidence="2 6" id="KW-0812">Transmembrane</keyword>
<sequence length="389" mass="44071">MSSFEAIMMEMMKNPPDPNASPPLSNRKETIYGATVPFHIIAWCAVLSRLYTRFRIVRQPGWDDYIIILAAIFNLISMITLLGGTYYGIGKHLLYISASDIVTTMKWLYVQNASYYTTTALIKMSLLCQYLRIFRGGFLRAVTLCLLVLVTLWGFAYSFMAWFPCFPVAGFWDRTNHPNAKCYGFGFGDINGAMAAFVSFAATNMFFDTAIFLVPMAEYLKPGLRRKEVLALSGLFILGSIVVLMSILRLWTAVKHRGNLAESLDFTWWYPLTLIISCIEVDFAIMCASMPIFWPLITSSWNEIFVTREVHVTHHYRLDDSSDGVNGGYEMDGRNSLKSCTSQEGLTRTKTLRVKTDYADQYVVDHVTGKVPSSAEVEVETKSQKKSWI</sequence>
<feature type="transmembrane region" description="Helical" evidence="6">
    <location>
        <begin position="113"/>
        <end position="131"/>
    </location>
</feature>